<comment type="caution">
    <text evidence="1">The sequence shown here is derived from an EMBL/GenBank/DDBJ whole genome shotgun (WGS) entry which is preliminary data.</text>
</comment>
<evidence type="ECO:0000313" key="2">
    <source>
        <dbReference type="Proteomes" id="UP001180754"/>
    </source>
</evidence>
<gene>
    <name evidence="1" type="ORF">RND15_53790</name>
</gene>
<feature type="non-terminal residue" evidence="1">
    <location>
        <position position="1"/>
    </location>
</feature>
<organism evidence="1 2">
    <name type="scientific">Streptomyces lonegramiae</name>
    <dbReference type="NCBI Taxonomy" id="3075524"/>
    <lineage>
        <taxon>Bacteria</taxon>
        <taxon>Bacillati</taxon>
        <taxon>Actinomycetota</taxon>
        <taxon>Actinomycetes</taxon>
        <taxon>Kitasatosporales</taxon>
        <taxon>Streptomycetaceae</taxon>
        <taxon>Streptomyces</taxon>
    </lineage>
</organism>
<dbReference type="InterPro" id="IPR005814">
    <property type="entry name" value="Aminotrans_3"/>
</dbReference>
<dbReference type="GO" id="GO:0008483">
    <property type="term" value="F:transaminase activity"/>
    <property type="evidence" value="ECO:0007669"/>
    <property type="project" value="UniProtKB-KW"/>
</dbReference>
<name>A0ABU2Y330_9ACTN</name>
<protein>
    <submittedName>
        <fullName evidence="1">Aminotransferase class III-fold pyridoxal phosphate-dependent enzyme</fullName>
    </submittedName>
</protein>
<keyword evidence="1" id="KW-0808">Transferase</keyword>
<accession>A0ABU2Y330</accession>
<dbReference type="InterPro" id="IPR015424">
    <property type="entry name" value="PyrdxlP-dep_Trfase"/>
</dbReference>
<dbReference type="RefSeq" id="WP_311731655.1">
    <property type="nucleotide sequence ID" value="NZ_JAVRFD010001110.1"/>
</dbReference>
<keyword evidence="1" id="KW-0032">Aminotransferase</keyword>
<reference evidence="1" key="1">
    <citation type="submission" date="2024-05" db="EMBL/GenBank/DDBJ databases">
        <title>30 novel species of actinomycetes from the DSMZ collection.</title>
        <authorList>
            <person name="Nouioui I."/>
        </authorList>
    </citation>
    <scope>NUCLEOTIDE SEQUENCE</scope>
    <source>
        <strain evidence="1">DSM 41529</strain>
    </source>
</reference>
<dbReference type="Gene3D" id="3.90.1150.10">
    <property type="entry name" value="Aspartate Aminotransferase, domain 1"/>
    <property type="match status" value="1"/>
</dbReference>
<keyword evidence="2" id="KW-1185">Reference proteome</keyword>
<evidence type="ECO:0000313" key="1">
    <source>
        <dbReference type="EMBL" id="MDT0551458.1"/>
    </source>
</evidence>
<dbReference type="EMBL" id="JAVRFD010001110">
    <property type="protein sequence ID" value="MDT0551458.1"/>
    <property type="molecule type" value="Genomic_DNA"/>
</dbReference>
<dbReference type="Pfam" id="PF00202">
    <property type="entry name" value="Aminotran_3"/>
    <property type="match status" value="1"/>
</dbReference>
<dbReference type="InterPro" id="IPR015422">
    <property type="entry name" value="PyrdxlP-dep_Trfase_small"/>
</dbReference>
<dbReference type="SUPFAM" id="SSF53383">
    <property type="entry name" value="PLP-dependent transferases"/>
    <property type="match status" value="1"/>
</dbReference>
<dbReference type="Proteomes" id="UP001180754">
    <property type="component" value="Unassembled WGS sequence"/>
</dbReference>
<proteinExistence type="predicted"/>
<sequence length="89" mass="9258">RAKLPTGAILGDIRGRGAKLAIELVKAGTKDPNPEAAGALARACHAEGVMVLTCGTYGNVLRVLPPLSMPDHLLEEGLDILAAIFAETR</sequence>